<evidence type="ECO:0000313" key="11">
    <source>
        <dbReference type="EMBL" id="KAK9810940.1"/>
    </source>
</evidence>
<organism evidence="11 12">
    <name type="scientific">Symbiochloris irregularis</name>
    <dbReference type="NCBI Taxonomy" id="706552"/>
    <lineage>
        <taxon>Eukaryota</taxon>
        <taxon>Viridiplantae</taxon>
        <taxon>Chlorophyta</taxon>
        <taxon>core chlorophytes</taxon>
        <taxon>Trebouxiophyceae</taxon>
        <taxon>Trebouxiales</taxon>
        <taxon>Trebouxiaceae</taxon>
        <taxon>Symbiochloris</taxon>
    </lineage>
</organism>
<evidence type="ECO:0000256" key="8">
    <source>
        <dbReference type="RuleBase" id="RU000477"/>
    </source>
</evidence>
<feature type="region of interest" description="Disordered" evidence="9">
    <location>
        <begin position="229"/>
        <end position="273"/>
    </location>
</feature>
<dbReference type="InterPro" id="IPR000425">
    <property type="entry name" value="MIP"/>
</dbReference>
<dbReference type="AlphaFoldDB" id="A0AAW1PMD4"/>
<dbReference type="PANTHER" id="PTHR46739">
    <property type="entry name" value="AQUAPORIN SIP1-1"/>
    <property type="match status" value="1"/>
</dbReference>
<feature type="compositionally biased region" description="Basic residues" evidence="9">
    <location>
        <begin position="233"/>
        <end position="242"/>
    </location>
</feature>
<feature type="transmembrane region" description="Helical" evidence="10">
    <location>
        <begin position="159"/>
        <end position="176"/>
    </location>
</feature>
<dbReference type="GO" id="GO:0015250">
    <property type="term" value="F:water channel activity"/>
    <property type="evidence" value="ECO:0007669"/>
    <property type="project" value="InterPro"/>
</dbReference>
<evidence type="ECO:0000256" key="2">
    <source>
        <dbReference type="ARBA" id="ARBA00022448"/>
    </source>
</evidence>
<sequence>MADLFGAVLGDGIATAAFVFISSVWDELGEALSDTGIPPLAAGLAVVVAGLAVFEPIGQRLGGHGASWNPATSACFAAAGKGGAFQHTIRTVGQTLGAVGGSAAAFYLVPSSWQGKFKSLGGGLRPGVSLTAGLTCELLLGFLLHTIVMWSISMRNKKWGFLTPLIATIFLVLAGMELTGPSLNPAVTFAWAVHHRQHALREHLLVFWAGPILGGLLAGWVWRWGTAPTRSPSPKRKTRTPPKSKAAGKATRSSSAVRLAVHAGNGSSSKKSE</sequence>
<evidence type="ECO:0000256" key="4">
    <source>
        <dbReference type="ARBA" id="ARBA00022737"/>
    </source>
</evidence>
<keyword evidence="6 10" id="KW-0472">Membrane</keyword>
<keyword evidence="3 8" id="KW-0812">Transmembrane</keyword>
<evidence type="ECO:0000256" key="10">
    <source>
        <dbReference type="SAM" id="Phobius"/>
    </source>
</evidence>
<feature type="transmembrane region" description="Helical" evidence="10">
    <location>
        <begin position="7"/>
        <end position="25"/>
    </location>
</feature>
<keyword evidence="4" id="KW-0677">Repeat</keyword>
<evidence type="ECO:0000256" key="3">
    <source>
        <dbReference type="ARBA" id="ARBA00022692"/>
    </source>
</evidence>
<keyword evidence="5 10" id="KW-1133">Transmembrane helix</keyword>
<dbReference type="GO" id="GO:0016020">
    <property type="term" value="C:membrane"/>
    <property type="evidence" value="ECO:0007669"/>
    <property type="project" value="UniProtKB-SubCell"/>
</dbReference>
<reference evidence="11 12" key="1">
    <citation type="journal article" date="2024" name="Nat. Commun.">
        <title>Phylogenomics reveals the evolutionary origins of lichenization in chlorophyte algae.</title>
        <authorList>
            <person name="Puginier C."/>
            <person name="Libourel C."/>
            <person name="Otte J."/>
            <person name="Skaloud P."/>
            <person name="Haon M."/>
            <person name="Grisel S."/>
            <person name="Petersen M."/>
            <person name="Berrin J.G."/>
            <person name="Delaux P.M."/>
            <person name="Dal Grande F."/>
            <person name="Keller J."/>
        </authorList>
    </citation>
    <scope>NUCLEOTIDE SEQUENCE [LARGE SCALE GENOMIC DNA]</scope>
    <source>
        <strain evidence="11 12">SAG 2036</strain>
    </source>
</reference>
<dbReference type="EMBL" id="JALJOQ010000013">
    <property type="protein sequence ID" value="KAK9810940.1"/>
    <property type="molecule type" value="Genomic_DNA"/>
</dbReference>
<accession>A0AAW1PMD4</accession>
<gene>
    <name evidence="11" type="ORF">WJX73_010268</name>
</gene>
<evidence type="ECO:0000256" key="6">
    <source>
        <dbReference type="ARBA" id="ARBA00023136"/>
    </source>
</evidence>
<evidence type="ECO:0000256" key="5">
    <source>
        <dbReference type="ARBA" id="ARBA00022989"/>
    </source>
</evidence>
<evidence type="ECO:0008006" key="13">
    <source>
        <dbReference type="Google" id="ProtNLM"/>
    </source>
</evidence>
<dbReference type="PRINTS" id="PR00783">
    <property type="entry name" value="MINTRINSICP"/>
</dbReference>
<evidence type="ECO:0000256" key="9">
    <source>
        <dbReference type="SAM" id="MobiDB-lite"/>
    </source>
</evidence>
<protein>
    <recommendedName>
        <fullName evidence="13">Aquaporin</fullName>
    </recommendedName>
</protein>
<dbReference type="Pfam" id="PF00230">
    <property type="entry name" value="MIP"/>
    <property type="match status" value="1"/>
</dbReference>
<dbReference type="Proteomes" id="UP001465755">
    <property type="component" value="Unassembled WGS sequence"/>
</dbReference>
<evidence type="ECO:0000313" key="12">
    <source>
        <dbReference type="Proteomes" id="UP001465755"/>
    </source>
</evidence>
<feature type="transmembrane region" description="Helical" evidence="10">
    <location>
        <begin position="205"/>
        <end position="225"/>
    </location>
</feature>
<dbReference type="InterPro" id="IPR023271">
    <property type="entry name" value="Aquaporin-like"/>
</dbReference>
<comment type="subcellular location">
    <subcellularLocation>
        <location evidence="1">Membrane</location>
        <topology evidence="1">Multi-pass membrane protein</topology>
    </subcellularLocation>
</comment>
<dbReference type="Gene3D" id="1.20.1080.10">
    <property type="entry name" value="Glycerol uptake facilitator protein"/>
    <property type="match status" value="1"/>
</dbReference>
<dbReference type="SUPFAM" id="SSF81338">
    <property type="entry name" value="Aquaporin-like"/>
    <property type="match status" value="1"/>
</dbReference>
<name>A0AAW1PMD4_9CHLO</name>
<keyword evidence="2 8" id="KW-0813">Transport</keyword>
<evidence type="ECO:0000256" key="7">
    <source>
        <dbReference type="ARBA" id="ARBA00024030"/>
    </source>
</evidence>
<proteinExistence type="inferred from homology"/>
<feature type="transmembrane region" description="Helical" evidence="10">
    <location>
        <begin position="129"/>
        <end position="152"/>
    </location>
</feature>
<evidence type="ECO:0000256" key="1">
    <source>
        <dbReference type="ARBA" id="ARBA00004141"/>
    </source>
</evidence>
<comment type="caution">
    <text evidence="11">The sequence shown here is derived from an EMBL/GenBank/DDBJ whole genome shotgun (WGS) entry which is preliminary data.</text>
</comment>
<dbReference type="PANTHER" id="PTHR46739:SF3">
    <property type="entry name" value="AQUAPORIN SIP1-1"/>
    <property type="match status" value="1"/>
</dbReference>
<feature type="transmembrane region" description="Helical" evidence="10">
    <location>
        <begin position="91"/>
        <end position="109"/>
    </location>
</feature>
<comment type="similarity">
    <text evidence="7">Belongs to the MIP/aquaporin (TC 1.A.8) family. SIP (TC 1.A.8.10) subfamily.</text>
</comment>
<dbReference type="InterPro" id="IPR044222">
    <property type="entry name" value="SIP1-1/2-like"/>
</dbReference>
<feature type="transmembrane region" description="Helical" evidence="10">
    <location>
        <begin position="37"/>
        <end position="54"/>
    </location>
</feature>
<keyword evidence="12" id="KW-1185">Reference proteome</keyword>